<dbReference type="Pfam" id="PF04641">
    <property type="entry name" value="Rtf2"/>
    <property type="match status" value="2"/>
</dbReference>
<dbReference type="AlphaFoldDB" id="A0AAW1JHF5"/>
<feature type="region of interest" description="Disordered" evidence="4">
    <location>
        <begin position="211"/>
        <end position="245"/>
    </location>
</feature>
<keyword evidence="6" id="KW-1185">Reference proteome</keyword>
<sequence>MGCDGGTIPRRDELVKVKKKPEAKDKDSELSFQWKHCCITQQVLKAPIVTCGLGRLYNKESLIEALINRDILPGIAHHIKNLKDVKTLNLTPNPVYKITEKKEGELENQTAAYICPVIGLEMSGKFRFVALWSCGCVFSERALKEINLWSCGCVFSERALKEINTNVCHKCQKPFDQNDVVILNGNEEDIKLMKVKLEKRKLEMKKNKVKKEKIKEETQTSEVLDESTAVQKPSTSTSSSTMRQKRSGAVLGAAVDVRLKKIKSEYSVAKDPSVSDVYKSLFTTHKSEKEQNRAHWVTYNPFYKSLFTTHKSEKEQNRAHWVTYNPFYN</sequence>
<evidence type="ECO:0000256" key="2">
    <source>
        <dbReference type="ARBA" id="ARBA00015157"/>
    </source>
</evidence>
<comment type="caution">
    <text evidence="5">The sequence shown here is derived from an EMBL/GenBank/DDBJ whole genome shotgun (WGS) entry which is preliminary data.</text>
</comment>
<accession>A0AAW1JHF5</accession>
<organism evidence="5 6">
    <name type="scientific">Popillia japonica</name>
    <name type="common">Japanese beetle</name>
    <dbReference type="NCBI Taxonomy" id="7064"/>
    <lineage>
        <taxon>Eukaryota</taxon>
        <taxon>Metazoa</taxon>
        <taxon>Ecdysozoa</taxon>
        <taxon>Arthropoda</taxon>
        <taxon>Hexapoda</taxon>
        <taxon>Insecta</taxon>
        <taxon>Pterygota</taxon>
        <taxon>Neoptera</taxon>
        <taxon>Endopterygota</taxon>
        <taxon>Coleoptera</taxon>
        <taxon>Polyphaga</taxon>
        <taxon>Scarabaeiformia</taxon>
        <taxon>Scarabaeidae</taxon>
        <taxon>Rutelinae</taxon>
        <taxon>Popillia</taxon>
    </lineage>
</organism>
<evidence type="ECO:0000256" key="1">
    <source>
        <dbReference type="ARBA" id="ARBA00009885"/>
    </source>
</evidence>
<evidence type="ECO:0000313" key="5">
    <source>
        <dbReference type="EMBL" id="KAK9703165.1"/>
    </source>
</evidence>
<dbReference type="InterPro" id="IPR006735">
    <property type="entry name" value="Rtf2"/>
</dbReference>
<dbReference type="PANTHER" id="PTHR12775">
    <property type="entry name" value="PROTEIN C20ORF43 HOMOLOG"/>
    <property type="match status" value="1"/>
</dbReference>
<dbReference type="InterPro" id="IPR027799">
    <property type="entry name" value="Rtf2_RING-finger"/>
</dbReference>
<dbReference type="EMBL" id="JASPKY010000375">
    <property type="protein sequence ID" value="KAK9703165.1"/>
    <property type="molecule type" value="Genomic_DNA"/>
</dbReference>
<gene>
    <name evidence="5" type="ORF">QE152_g29518</name>
</gene>
<dbReference type="GO" id="GO:0005634">
    <property type="term" value="C:nucleus"/>
    <property type="evidence" value="ECO:0007669"/>
    <property type="project" value="TreeGrafter"/>
</dbReference>
<dbReference type="GO" id="GO:0006274">
    <property type="term" value="P:DNA replication termination"/>
    <property type="evidence" value="ECO:0007669"/>
    <property type="project" value="TreeGrafter"/>
</dbReference>
<dbReference type="CDD" id="cd16653">
    <property type="entry name" value="RING-like_Rtf2"/>
    <property type="match status" value="1"/>
</dbReference>
<evidence type="ECO:0000313" key="6">
    <source>
        <dbReference type="Proteomes" id="UP001458880"/>
    </source>
</evidence>
<dbReference type="PANTHER" id="PTHR12775:SF0">
    <property type="entry name" value="REPLICATION TERMINATION FACTOR 2"/>
    <property type="match status" value="1"/>
</dbReference>
<feature type="compositionally biased region" description="Polar residues" evidence="4">
    <location>
        <begin position="228"/>
        <end position="242"/>
    </location>
</feature>
<name>A0AAW1JHF5_POPJA</name>
<reference evidence="5 6" key="1">
    <citation type="journal article" date="2024" name="BMC Genomics">
        <title>De novo assembly and annotation of Popillia japonica's genome with initial clues to its potential as an invasive pest.</title>
        <authorList>
            <person name="Cucini C."/>
            <person name="Boschi S."/>
            <person name="Funari R."/>
            <person name="Cardaioli E."/>
            <person name="Iannotti N."/>
            <person name="Marturano G."/>
            <person name="Paoli F."/>
            <person name="Bruttini M."/>
            <person name="Carapelli A."/>
            <person name="Frati F."/>
            <person name="Nardi F."/>
        </authorList>
    </citation>
    <scope>NUCLEOTIDE SEQUENCE [LARGE SCALE GENOMIC DNA]</scope>
    <source>
        <strain evidence="5">DMR45628</strain>
    </source>
</reference>
<comment type="similarity">
    <text evidence="1">Belongs to the rtf2 family.</text>
</comment>
<dbReference type="Proteomes" id="UP001458880">
    <property type="component" value="Unassembled WGS sequence"/>
</dbReference>
<evidence type="ECO:0000256" key="4">
    <source>
        <dbReference type="SAM" id="MobiDB-lite"/>
    </source>
</evidence>
<evidence type="ECO:0000256" key="3">
    <source>
        <dbReference type="ARBA" id="ARBA00030367"/>
    </source>
</evidence>
<proteinExistence type="inferred from homology"/>
<protein>
    <recommendedName>
        <fullName evidence="2">Replication termination factor 2</fullName>
    </recommendedName>
    <alternativeName>
        <fullName evidence="3">Replication termination factor 2 domain-containing protein 1</fullName>
    </alternativeName>
</protein>